<dbReference type="PANTHER" id="PTHR45900">
    <property type="entry name" value="RECA"/>
    <property type="match status" value="1"/>
</dbReference>
<dbReference type="GO" id="GO:0006310">
    <property type="term" value="P:DNA recombination"/>
    <property type="evidence" value="ECO:0007669"/>
    <property type="project" value="UniProtKB-KW"/>
</dbReference>
<dbReference type="InterPro" id="IPR027417">
    <property type="entry name" value="P-loop_NTPase"/>
</dbReference>
<keyword evidence="12" id="KW-1185">Reference proteome</keyword>
<keyword evidence="7" id="KW-0234">DNA repair</keyword>
<dbReference type="SMART" id="SM00382">
    <property type="entry name" value="AAA"/>
    <property type="match status" value="1"/>
</dbReference>
<evidence type="ECO:0000259" key="10">
    <source>
        <dbReference type="PROSITE" id="PS50163"/>
    </source>
</evidence>
<evidence type="ECO:0000256" key="4">
    <source>
        <dbReference type="ARBA" id="ARBA00022840"/>
    </source>
</evidence>
<dbReference type="Gene3D" id="3.40.50.300">
    <property type="entry name" value="P-loop containing nucleotide triphosphate hydrolases"/>
    <property type="match status" value="1"/>
</dbReference>
<proteinExistence type="inferred from homology"/>
<keyword evidence="8" id="KW-0227">DNA damage</keyword>
<evidence type="ECO:0000256" key="5">
    <source>
        <dbReference type="ARBA" id="ARBA00023125"/>
    </source>
</evidence>
<dbReference type="NCBIfam" id="TIGR02012">
    <property type="entry name" value="tigrfam_recA"/>
    <property type="match status" value="1"/>
</dbReference>
<dbReference type="AlphaFoldDB" id="A0A417YGM3"/>
<organism evidence="11 12">
    <name type="scientific">Oceanobacillus profundus</name>
    <dbReference type="NCBI Taxonomy" id="372463"/>
    <lineage>
        <taxon>Bacteria</taxon>
        <taxon>Bacillati</taxon>
        <taxon>Bacillota</taxon>
        <taxon>Bacilli</taxon>
        <taxon>Bacillales</taxon>
        <taxon>Bacillaceae</taxon>
        <taxon>Oceanobacillus</taxon>
    </lineage>
</organism>
<dbReference type="InterPro" id="IPR013765">
    <property type="entry name" value="DNA_recomb/repair_RecA"/>
</dbReference>
<keyword evidence="4 8" id="KW-0067">ATP-binding</keyword>
<keyword evidence="5 8" id="KW-0238">DNA-binding</keyword>
<gene>
    <name evidence="11" type="primary">recA</name>
    <name evidence="11" type="ORF">D1B32_11790</name>
</gene>
<dbReference type="InterPro" id="IPR020584">
    <property type="entry name" value="DNA_recomb/repair_RecA_CS"/>
</dbReference>
<dbReference type="PROSITE" id="PS00321">
    <property type="entry name" value="RECA_1"/>
    <property type="match status" value="1"/>
</dbReference>
<dbReference type="GO" id="GO:0005829">
    <property type="term" value="C:cytosol"/>
    <property type="evidence" value="ECO:0007669"/>
    <property type="project" value="TreeGrafter"/>
</dbReference>
<feature type="domain" description="RecA family profile 1" evidence="9">
    <location>
        <begin position="27"/>
        <end position="199"/>
    </location>
</feature>
<evidence type="ECO:0000256" key="1">
    <source>
        <dbReference type="ARBA" id="ARBA00009391"/>
    </source>
</evidence>
<keyword evidence="7" id="KW-0742">SOS response</keyword>
<dbReference type="Proteomes" id="UP000285456">
    <property type="component" value="Unassembled WGS sequence"/>
</dbReference>
<dbReference type="GO" id="GO:0005524">
    <property type="term" value="F:ATP binding"/>
    <property type="evidence" value="ECO:0007669"/>
    <property type="project" value="UniProtKB-KW"/>
</dbReference>
<evidence type="ECO:0000259" key="9">
    <source>
        <dbReference type="PROSITE" id="PS50162"/>
    </source>
</evidence>
<dbReference type="PANTHER" id="PTHR45900:SF1">
    <property type="entry name" value="MITOCHONDRIAL DNA REPAIR PROTEIN RECA HOMOLOG-RELATED"/>
    <property type="match status" value="1"/>
</dbReference>
<evidence type="ECO:0000256" key="3">
    <source>
        <dbReference type="ARBA" id="ARBA00022741"/>
    </source>
</evidence>
<dbReference type="PRINTS" id="PR00142">
    <property type="entry name" value="RECA"/>
</dbReference>
<dbReference type="InterPro" id="IPR020588">
    <property type="entry name" value="RecA_ATP-bd"/>
</dbReference>
<comment type="caution">
    <text evidence="11">The sequence shown here is derived from an EMBL/GenBank/DDBJ whole genome shotgun (WGS) entry which is preliminary data.</text>
</comment>
<comment type="similarity">
    <text evidence="1 8">Belongs to the RecA family.</text>
</comment>
<comment type="function">
    <text evidence="7">Can catalyze the hydrolysis of ATP in the presence of single-stranded DNA, the ATP-dependent uptake of single-stranded DNA by duplex DNA, and the ATP-dependent hybridization of homologous single-stranded DNAs.</text>
</comment>
<dbReference type="GO" id="GO:0003697">
    <property type="term" value="F:single-stranded DNA binding"/>
    <property type="evidence" value="ECO:0007669"/>
    <property type="project" value="InterPro"/>
</dbReference>
<dbReference type="GO" id="GO:0009432">
    <property type="term" value="P:SOS response"/>
    <property type="evidence" value="ECO:0007669"/>
    <property type="project" value="UniProtKB-KW"/>
</dbReference>
<accession>A0A417YGM3</accession>
<keyword evidence="3 8" id="KW-0547">Nucleotide-binding</keyword>
<reference evidence="11 12" key="1">
    <citation type="journal article" date="2007" name="Int. J. Syst. Evol. Microbiol.">
        <title>Oceanobacillus profundus sp. nov., isolated from a deep-sea sediment core.</title>
        <authorList>
            <person name="Kim Y.G."/>
            <person name="Choi D.H."/>
            <person name="Hyun S."/>
            <person name="Cho B.C."/>
        </authorList>
    </citation>
    <scope>NUCLEOTIDE SEQUENCE [LARGE SCALE GENOMIC DNA]</scope>
    <source>
        <strain evidence="11 12">DSM 18246</strain>
    </source>
</reference>
<evidence type="ECO:0000256" key="8">
    <source>
        <dbReference type="RuleBase" id="RU004527"/>
    </source>
</evidence>
<dbReference type="InterPro" id="IPR003593">
    <property type="entry name" value="AAA+_ATPase"/>
</dbReference>
<dbReference type="Pfam" id="PF00154">
    <property type="entry name" value="RecA_N"/>
    <property type="match status" value="1"/>
</dbReference>
<dbReference type="EMBL" id="QWEH01000007">
    <property type="protein sequence ID" value="RHW31914.1"/>
    <property type="molecule type" value="Genomic_DNA"/>
</dbReference>
<dbReference type="GO" id="GO:0006281">
    <property type="term" value="P:DNA repair"/>
    <property type="evidence" value="ECO:0007669"/>
    <property type="project" value="UniProtKB-KW"/>
</dbReference>
<protein>
    <recommendedName>
        <fullName evidence="2 7">Protein RecA</fullName>
    </recommendedName>
    <alternativeName>
        <fullName evidence="7">Recombinase A</fullName>
    </alternativeName>
</protein>
<evidence type="ECO:0000256" key="7">
    <source>
        <dbReference type="RuleBase" id="RU000526"/>
    </source>
</evidence>
<dbReference type="OrthoDB" id="2973372at2"/>
<keyword evidence="6 8" id="KW-0233">DNA recombination</keyword>
<sequence length="369" mass="41261">MSNFKDMMNKKLGAGTVFSFEDTESVKVQPVPTAIPSFDYALGIGGWPLGRVIELYGPESSGKTTIALQTVAQYQKLAKDPNHLFSKRPNVCYIDAEHALDPLHVERLGVDVSEETGMLINQPDYGEQAFDTTEAMIHSGEVGLVVIDSVAALTPKKEIEGSNEDNQVGLQARMVSKALRKITAPALKNDVLIICINQIREKVGVMYGNPETTPGGRALKFFASIRVEVRKKEIKKGDMVYGQTMTLSVKKNKVARPFTKSEVDYYYDTLFDTSKDIMNVAIEMGIIHRKGAYYFLGADPEDSKSPYLDEQGKELKWQGKDTLERVLKESPELFKYINDIVQGRIPKDVQFIDATSMEEDIEEELQLTE</sequence>
<dbReference type="PROSITE" id="PS50162">
    <property type="entry name" value="RECA_2"/>
    <property type="match status" value="1"/>
</dbReference>
<evidence type="ECO:0000256" key="6">
    <source>
        <dbReference type="ARBA" id="ARBA00023172"/>
    </source>
</evidence>
<feature type="domain" description="RecA family profile 2" evidence="10">
    <location>
        <begin position="204"/>
        <end position="276"/>
    </location>
</feature>
<evidence type="ECO:0000313" key="12">
    <source>
        <dbReference type="Proteomes" id="UP000285456"/>
    </source>
</evidence>
<dbReference type="InterPro" id="IPR020587">
    <property type="entry name" value="RecA_monomer-monomer_interface"/>
</dbReference>
<evidence type="ECO:0000256" key="2">
    <source>
        <dbReference type="ARBA" id="ARBA00015553"/>
    </source>
</evidence>
<dbReference type="SUPFAM" id="SSF52540">
    <property type="entry name" value="P-loop containing nucleoside triphosphate hydrolases"/>
    <property type="match status" value="1"/>
</dbReference>
<evidence type="ECO:0000313" key="11">
    <source>
        <dbReference type="EMBL" id="RHW31914.1"/>
    </source>
</evidence>
<dbReference type="GO" id="GO:0140664">
    <property type="term" value="F:ATP-dependent DNA damage sensor activity"/>
    <property type="evidence" value="ECO:0007669"/>
    <property type="project" value="InterPro"/>
</dbReference>
<dbReference type="RefSeq" id="WP_118889472.1">
    <property type="nucleotide sequence ID" value="NZ_PHUT01000007.1"/>
</dbReference>
<dbReference type="CDD" id="cd00983">
    <property type="entry name" value="RecA"/>
    <property type="match status" value="1"/>
</dbReference>
<name>A0A417YGM3_9BACI</name>
<dbReference type="InterPro" id="IPR049428">
    <property type="entry name" value="RecA-like_N"/>
</dbReference>
<dbReference type="PROSITE" id="PS50163">
    <property type="entry name" value="RECA_3"/>
    <property type="match status" value="1"/>
</dbReference>